<feature type="domain" description="Chromo" evidence="3">
    <location>
        <begin position="383"/>
        <end position="453"/>
    </location>
</feature>
<reference evidence="4 5" key="1">
    <citation type="submission" date="2015-06" db="EMBL/GenBank/DDBJ databases">
        <title>Draft genome of the ant-associated black yeast Phialophora attae CBS 131958.</title>
        <authorList>
            <person name="Moreno L.F."/>
            <person name="Stielow B.J."/>
            <person name="de Hoog S."/>
            <person name="Vicente V.A."/>
            <person name="Weiss V.A."/>
            <person name="de Vries M."/>
            <person name="Cruz L.M."/>
            <person name="Souza E.M."/>
        </authorList>
    </citation>
    <scope>NUCLEOTIDE SEQUENCE [LARGE SCALE GENOMIC DNA]</scope>
    <source>
        <strain evidence="4 5">CBS 131958</strain>
    </source>
</reference>
<comment type="caution">
    <text evidence="4">The sequence shown here is derived from an EMBL/GenBank/DDBJ whole genome shotgun (WGS) entry which is preliminary data.</text>
</comment>
<evidence type="ECO:0000313" key="5">
    <source>
        <dbReference type="Proteomes" id="UP000038010"/>
    </source>
</evidence>
<comment type="subunit">
    <text evidence="1">Component of the NuA4 histone acetyltransferase complex.</text>
</comment>
<dbReference type="GeneID" id="28736310"/>
<dbReference type="RefSeq" id="XP_017994646.1">
    <property type="nucleotide sequence ID" value="XM_018144536.1"/>
</dbReference>
<dbReference type="Gene3D" id="2.40.50.40">
    <property type="match status" value="1"/>
</dbReference>
<dbReference type="VEuPathDB" id="FungiDB:AB675_43"/>
<dbReference type="GO" id="GO:0006338">
    <property type="term" value="P:chromatin remodeling"/>
    <property type="evidence" value="ECO:0007669"/>
    <property type="project" value="UniProtKB-ARBA"/>
</dbReference>
<evidence type="ECO:0000313" key="4">
    <source>
        <dbReference type="EMBL" id="KPI34683.1"/>
    </source>
</evidence>
<feature type="compositionally biased region" description="Basic and acidic residues" evidence="2">
    <location>
        <begin position="456"/>
        <end position="465"/>
    </location>
</feature>
<feature type="region of interest" description="Disordered" evidence="2">
    <location>
        <begin position="441"/>
        <end position="465"/>
    </location>
</feature>
<organism evidence="4 5">
    <name type="scientific">Cyphellophora attinorum</name>
    <dbReference type="NCBI Taxonomy" id="1664694"/>
    <lineage>
        <taxon>Eukaryota</taxon>
        <taxon>Fungi</taxon>
        <taxon>Dikarya</taxon>
        <taxon>Ascomycota</taxon>
        <taxon>Pezizomycotina</taxon>
        <taxon>Eurotiomycetes</taxon>
        <taxon>Chaetothyriomycetidae</taxon>
        <taxon>Chaetothyriales</taxon>
        <taxon>Cyphellophoraceae</taxon>
        <taxon>Cyphellophora</taxon>
    </lineage>
</organism>
<dbReference type="CDD" id="cd00024">
    <property type="entry name" value="CD_CSD"/>
    <property type="match status" value="1"/>
</dbReference>
<dbReference type="SUPFAM" id="SSF54160">
    <property type="entry name" value="Chromo domain-like"/>
    <property type="match status" value="1"/>
</dbReference>
<dbReference type="InterPro" id="IPR000953">
    <property type="entry name" value="Chromo/chromo_shadow_dom"/>
</dbReference>
<evidence type="ECO:0000259" key="3">
    <source>
        <dbReference type="PROSITE" id="PS50013"/>
    </source>
</evidence>
<dbReference type="Proteomes" id="UP000038010">
    <property type="component" value="Unassembled WGS sequence"/>
</dbReference>
<dbReference type="PROSITE" id="PS50013">
    <property type="entry name" value="CHROMO_2"/>
    <property type="match status" value="1"/>
</dbReference>
<keyword evidence="5" id="KW-1185">Reference proteome</keyword>
<accession>A0A0N1NXC8</accession>
<dbReference type="AlphaFoldDB" id="A0A0N1NXC8"/>
<proteinExistence type="predicted"/>
<protein>
    <recommendedName>
        <fullName evidence="3">Chromo domain-containing protein</fullName>
    </recommendedName>
</protein>
<dbReference type="EMBL" id="LFJN01000053">
    <property type="protein sequence ID" value="KPI34683.1"/>
    <property type="molecule type" value="Genomic_DNA"/>
</dbReference>
<gene>
    <name evidence="4" type="ORF">AB675_43</name>
</gene>
<dbReference type="InterPro" id="IPR016197">
    <property type="entry name" value="Chromo-like_dom_sf"/>
</dbReference>
<sequence>MTSRPVSSFRIRSGRTRWPPLQLTIADSASLEPFTKLYRRSPYEEISTDLAYRIWKASGKPNSGSKSGKAGDAARPINFVSLFFFFFSSSSTARTKGELSDTIDASHPSSSSATNTAFSLLSFCSIASASTKSALPWTVDAFFSRVGCLDSTENSYQPEAAVTTRGWRRAAERLLRCNPSLYHPRRLHRHKKHAAECHRRVLVLLYLIFHLHFRHPSKCTAPDDRHVLVLLLFHFLPSRPASAGNKNSLSAHYDALRVAITNDDFMGRRGALLDAIGAHFAGNWSRNPPELEIKANGWREAVKNAGLARLLLLDDIVEDSGVFRVGVEEEDEALPSLGDDMELEQEEGEVEEEEAEALPGLGDDIELEQEEEEVEEDEADRSWQIEQITDCRARRVRAGSVWEYQVRWEDTLENGVWKMWDETWEPAANLLGPAADVVEQYHNANPAGPGPALSEGRTKRRDDASRKWRAPFKKGGCELRECMSRCKLQQRLGMQPPAAICIDQTIDRRCSNAAEAEVGSREAVKSTKWSNRATAVRLDAWLLIRRFTASSHYGLRTAKTPALNNADGTEAMNAMEKLCFRLHIERTAKFVVNMTAM</sequence>
<name>A0A0N1NXC8_9EURO</name>
<evidence type="ECO:0000256" key="1">
    <source>
        <dbReference type="ARBA" id="ARBA00011353"/>
    </source>
</evidence>
<evidence type="ECO:0000256" key="2">
    <source>
        <dbReference type="SAM" id="MobiDB-lite"/>
    </source>
</evidence>